<gene>
    <name evidence="2" type="ORF">SDC9_105098</name>
</gene>
<dbReference type="AlphaFoldDB" id="A0A645AYM4"/>
<sequence length="106" mass="11869">MKKLKDMLPFLLVTLFSFYLLPLFIKDTGSAILILLIIIPVIGFVCSMIYGLKKPFSLFYSVIVAILFIPSIFIFYNSSAWIYTVVYGAIALIGSGIGAYISKNRK</sequence>
<evidence type="ECO:0000256" key="1">
    <source>
        <dbReference type="SAM" id="Phobius"/>
    </source>
</evidence>
<keyword evidence="1" id="KW-1133">Transmembrane helix</keyword>
<keyword evidence="1" id="KW-0472">Membrane</keyword>
<reference evidence="2" key="1">
    <citation type="submission" date="2019-08" db="EMBL/GenBank/DDBJ databases">
        <authorList>
            <person name="Kucharzyk K."/>
            <person name="Murdoch R.W."/>
            <person name="Higgins S."/>
            <person name="Loffler F."/>
        </authorList>
    </citation>
    <scope>NUCLEOTIDE SEQUENCE</scope>
</reference>
<proteinExistence type="predicted"/>
<feature type="transmembrane region" description="Helical" evidence="1">
    <location>
        <begin position="58"/>
        <end position="76"/>
    </location>
</feature>
<comment type="caution">
    <text evidence="2">The sequence shown here is derived from an EMBL/GenBank/DDBJ whole genome shotgun (WGS) entry which is preliminary data.</text>
</comment>
<organism evidence="2">
    <name type="scientific">bioreactor metagenome</name>
    <dbReference type="NCBI Taxonomy" id="1076179"/>
    <lineage>
        <taxon>unclassified sequences</taxon>
        <taxon>metagenomes</taxon>
        <taxon>ecological metagenomes</taxon>
    </lineage>
</organism>
<feature type="transmembrane region" description="Helical" evidence="1">
    <location>
        <begin position="7"/>
        <end position="25"/>
    </location>
</feature>
<evidence type="ECO:0008006" key="3">
    <source>
        <dbReference type="Google" id="ProtNLM"/>
    </source>
</evidence>
<keyword evidence="1" id="KW-0812">Transmembrane</keyword>
<feature type="transmembrane region" description="Helical" evidence="1">
    <location>
        <begin position="31"/>
        <end position="51"/>
    </location>
</feature>
<feature type="transmembrane region" description="Helical" evidence="1">
    <location>
        <begin position="82"/>
        <end position="101"/>
    </location>
</feature>
<dbReference type="EMBL" id="VSSQ01016676">
    <property type="protein sequence ID" value="MPM58267.1"/>
    <property type="molecule type" value="Genomic_DNA"/>
</dbReference>
<evidence type="ECO:0000313" key="2">
    <source>
        <dbReference type="EMBL" id="MPM58267.1"/>
    </source>
</evidence>
<protein>
    <recommendedName>
        <fullName evidence="3">Exosortase</fullName>
    </recommendedName>
</protein>
<name>A0A645AYM4_9ZZZZ</name>
<accession>A0A645AYM4</accession>